<evidence type="ECO:0000256" key="1">
    <source>
        <dbReference type="ARBA" id="ARBA00001933"/>
    </source>
</evidence>
<dbReference type="Proteomes" id="UP000220341">
    <property type="component" value="Unassembled WGS sequence"/>
</dbReference>
<dbReference type="InterPro" id="IPR011780">
    <property type="entry name" value="D_Ser_am_lyase"/>
</dbReference>
<dbReference type="GO" id="GO:0016836">
    <property type="term" value="F:hydro-lyase activity"/>
    <property type="evidence" value="ECO:0007669"/>
    <property type="project" value="UniProtKB-UniRule"/>
</dbReference>
<dbReference type="GO" id="GO:0030170">
    <property type="term" value="F:pyridoxal phosphate binding"/>
    <property type="evidence" value="ECO:0007669"/>
    <property type="project" value="InterPro"/>
</dbReference>
<dbReference type="PANTHER" id="PTHR48078:SF9">
    <property type="entry name" value="D-SERINE DEHYDRATASE"/>
    <property type="match status" value="1"/>
</dbReference>
<dbReference type="InterPro" id="IPR050147">
    <property type="entry name" value="Ser/Thr_Dehydratase"/>
</dbReference>
<protein>
    <recommendedName>
        <fullName evidence="6">Probable D-serine dehydratase</fullName>
        <ecNumber evidence="6">4.3.1.18</ecNumber>
    </recommendedName>
    <alternativeName>
        <fullName evidence="6">D-serine deaminase</fullName>
        <shortName evidence="6">DSD</shortName>
    </alternativeName>
</protein>
<gene>
    <name evidence="6" type="primary">dsdA</name>
    <name evidence="8" type="ORF">CN497_24375</name>
</gene>
<evidence type="ECO:0000256" key="3">
    <source>
        <dbReference type="ARBA" id="ARBA00023239"/>
    </source>
</evidence>
<dbReference type="FunFam" id="3.40.50.1100:FF:000018">
    <property type="entry name" value="D-serine dehydratase"/>
    <property type="match status" value="1"/>
</dbReference>
<dbReference type="NCBIfam" id="TIGR02035">
    <property type="entry name" value="D_Ser_am_lyase"/>
    <property type="match status" value="1"/>
</dbReference>
<dbReference type="AlphaFoldDB" id="A0AAE5P3F4"/>
<dbReference type="CDD" id="cd06447">
    <property type="entry name" value="D-Ser-dehyd"/>
    <property type="match status" value="1"/>
</dbReference>
<dbReference type="Gene3D" id="3.40.50.1100">
    <property type="match status" value="2"/>
</dbReference>
<reference evidence="8 9" key="1">
    <citation type="submission" date="2017-09" db="EMBL/GenBank/DDBJ databases">
        <title>Large-scale bioinformatics analysis of Bacillus genomes uncovers conserved roles of natural products in bacterial physiology.</title>
        <authorList>
            <consortium name="Agbiome Team Llc"/>
            <person name="Bleich R.M."/>
            <person name="Kirk G.J."/>
            <person name="Santa Maria K.C."/>
            <person name="Allen S.E."/>
            <person name="Farag S."/>
            <person name="Shank E.A."/>
            <person name="Bowers A."/>
        </authorList>
    </citation>
    <scope>NUCLEOTIDE SEQUENCE [LARGE SCALE GENOMIC DNA]</scope>
    <source>
        <strain evidence="8 9">AFS003013</strain>
    </source>
</reference>
<proteinExistence type="inferred from homology"/>
<dbReference type="PROSITE" id="PS00165">
    <property type="entry name" value="DEHYDRATASE_SER_THR"/>
    <property type="match status" value="1"/>
</dbReference>
<evidence type="ECO:0000313" key="9">
    <source>
        <dbReference type="Proteomes" id="UP000220341"/>
    </source>
</evidence>
<dbReference type="HAMAP" id="MF_01030">
    <property type="entry name" value="D_Ser_dehydrat"/>
    <property type="match status" value="1"/>
</dbReference>
<dbReference type="SUPFAM" id="SSF53686">
    <property type="entry name" value="Tryptophan synthase beta subunit-like PLP-dependent enzymes"/>
    <property type="match status" value="1"/>
</dbReference>
<dbReference type="EC" id="4.3.1.18" evidence="6"/>
<dbReference type="InterPro" id="IPR036052">
    <property type="entry name" value="TrpB-like_PALP_sf"/>
</dbReference>
<comment type="cofactor">
    <cofactor evidence="1 6">
        <name>pyridoxal 5'-phosphate</name>
        <dbReference type="ChEBI" id="CHEBI:597326"/>
    </cofactor>
</comment>
<comment type="caution">
    <text evidence="8">The sequence shown here is derived from an EMBL/GenBank/DDBJ whole genome shotgun (WGS) entry which is preliminary data.</text>
</comment>
<evidence type="ECO:0000256" key="5">
    <source>
        <dbReference type="ARBA" id="ARBA00061269"/>
    </source>
</evidence>
<dbReference type="Pfam" id="PF00291">
    <property type="entry name" value="PALP"/>
    <property type="match status" value="1"/>
</dbReference>
<sequence length="447" mass="49836">MENYDVETLKVNYPLLNHLISLEELFWINPNLEEFESGITKSPVTLEDVRDAEERLKRFAPYIATVFPETKESNGIIESPLIRIPNMKKQLEQDYKQTIQGQLLLKCDSHLPISGSIKARGGIYEVLKYAEKLAFEHGLLNLDDDYSILDSHIFRQFFSKYSIVVGSTGNLGLSIGIMSAKLGFQVTVHMSADAKQWKKDLLRSKNVNVIEYEADYSKAVEEGRKQAAADPTCHFVDDENSHDLFLGYSVAASRLNKQLAELNIPVDEDHPLFVYLPCGVGGGPGGVAFGLKLMFQDHVHCFFAEPTHFPCMVLGLMTGLHDQISVQEIGIDNKTDADGLAVGRASRFVGKVIEPFLSGSYTVNDEHLYKLLKNLVDTENVQLEPSALAGIIGPVKLHQQGMDYLNNHNLTEKTNKGTHIVWGTGGSMVPDNIKKDYYDKGIKASRS</sequence>
<dbReference type="RefSeq" id="WP_098278954.1">
    <property type="nucleotide sequence ID" value="NZ_JARMWT010000015.1"/>
</dbReference>
<dbReference type="NCBIfam" id="NF002823">
    <property type="entry name" value="PRK02991.1"/>
    <property type="match status" value="1"/>
</dbReference>
<comment type="catalytic activity">
    <reaction evidence="4 6">
        <text>D-serine = pyruvate + NH4(+)</text>
        <dbReference type="Rhea" id="RHEA:13977"/>
        <dbReference type="ChEBI" id="CHEBI:15361"/>
        <dbReference type="ChEBI" id="CHEBI:28938"/>
        <dbReference type="ChEBI" id="CHEBI:35247"/>
        <dbReference type="EC" id="4.3.1.18"/>
    </reaction>
</comment>
<evidence type="ECO:0000256" key="2">
    <source>
        <dbReference type="ARBA" id="ARBA00022898"/>
    </source>
</evidence>
<comment type="similarity">
    <text evidence="5 6">Belongs to the serine/threonine dehydratase family. DsdA subfamily.</text>
</comment>
<dbReference type="PANTHER" id="PTHR48078">
    <property type="entry name" value="THREONINE DEHYDRATASE, MITOCHONDRIAL-RELATED"/>
    <property type="match status" value="1"/>
</dbReference>
<keyword evidence="3 6" id="KW-0456">Lyase</keyword>
<accession>A0AAE5P3F4</accession>
<feature type="domain" description="Tryptophan synthase beta chain-like PALP" evidence="7">
    <location>
        <begin position="74"/>
        <end position="399"/>
    </location>
</feature>
<evidence type="ECO:0000256" key="6">
    <source>
        <dbReference type="HAMAP-Rule" id="MF_01030"/>
    </source>
</evidence>
<dbReference type="EMBL" id="NTYW01000072">
    <property type="protein sequence ID" value="PES30305.1"/>
    <property type="molecule type" value="Genomic_DNA"/>
</dbReference>
<dbReference type="InterPro" id="IPR000634">
    <property type="entry name" value="Ser/Thr_deHydtase_PyrdxlP-BS"/>
</dbReference>
<evidence type="ECO:0000259" key="7">
    <source>
        <dbReference type="Pfam" id="PF00291"/>
    </source>
</evidence>
<dbReference type="InterPro" id="IPR001926">
    <property type="entry name" value="TrpB-like_PALP"/>
</dbReference>
<dbReference type="GO" id="GO:0036088">
    <property type="term" value="P:D-serine catabolic process"/>
    <property type="evidence" value="ECO:0007669"/>
    <property type="project" value="TreeGrafter"/>
</dbReference>
<evidence type="ECO:0000256" key="4">
    <source>
        <dbReference type="ARBA" id="ARBA00050422"/>
    </source>
</evidence>
<name>A0AAE5P3F4_PRIMG</name>
<dbReference type="GO" id="GO:0009097">
    <property type="term" value="P:isoleucine biosynthetic process"/>
    <property type="evidence" value="ECO:0007669"/>
    <property type="project" value="TreeGrafter"/>
</dbReference>
<dbReference type="GO" id="GO:0008721">
    <property type="term" value="F:D-serine ammonia-lyase activity"/>
    <property type="evidence" value="ECO:0007669"/>
    <property type="project" value="UniProtKB-EC"/>
</dbReference>
<keyword evidence="2 6" id="KW-0663">Pyridoxal phosphate</keyword>
<evidence type="ECO:0000313" key="8">
    <source>
        <dbReference type="EMBL" id="PES30305.1"/>
    </source>
</evidence>
<organism evidence="8 9">
    <name type="scientific">Priestia megaterium</name>
    <name type="common">Bacillus megaterium</name>
    <dbReference type="NCBI Taxonomy" id="1404"/>
    <lineage>
        <taxon>Bacteria</taxon>
        <taxon>Bacillati</taxon>
        <taxon>Bacillota</taxon>
        <taxon>Bacilli</taxon>
        <taxon>Bacillales</taxon>
        <taxon>Bacillaceae</taxon>
        <taxon>Priestia</taxon>
    </lineage>
</organism>
<feature type="modified residue" description="N6-(pyridoxal phosphate)lysine" evidence="6">
    <location>
        <position position="118"/>
    </location>
</feature>